<dbReference type="GO" id="GO:0008270">
    <property type="term" value="F:zinc ion binding"/>
    <property type="evidence" value="ECO:0007669"/>
    <property type="project" value="UniProtKB-UniRule"/>
</dbReference>
<dbReference type="CDD" id="cd03364">
    <property type="entry name" value="TOPRIM_DnaG_primases"/>
    <property type="match status" value="1"/>
</dbReference>
<feature type="zinc finger region" description="CHC2-type" evidence="12 14">
    <location>
        <begin position="40"/>
        <end position="64"/>
    </location>
</feature>
<evidence type="ECO:0000256" key="11">
    <source>
        <dbReference type="ARBA" id="ARBA00023163"/>
    </source>
</evidence>
<dbReference type="NCBIfam" id="TIGR01391">
    <property type="entry name" value="dnaG"/>
    <property type="match status" value="1"/>
</dbReference>
<dbReference type="SMART" id="SM00400">
    <property type="entry name" value="ZnF_CHCC"/>
    <property type="match status" value="1"/>
</dbReference>
<dbReference type="GO" id="GO:0000428">
    <property type="term" value="C:DNA-directed RNA polymerase complex"/>
    <property type="evidence" value="ECO:0007669"/>
    <property type="project" value="UniProtKB-KW"/>
</dbReference>
<name>N4WMX7_9BACI</name>
<keyword evidence="17" id="KW-1185">Reference proteome</keyword>
<keyword evidence="1 12" id="KW-0240">DNA-directed RNA polymerase</keyword>
<keyword evidence="9" id="KW-0460">Magnesium</keyword>
<dbReference type="GO" id="GO:0006269">
    <property type="term" value="P:DNA replication, synthesis of primer"/>
    <property type="evidence" value="ECO:0007669"/>
    <property type="project" value="UniProtKB-UniRule"/>
</dbReference>
<dbReference type="Pfam" id="PF10410">
    <property type="entry name" value="DnaB_bind"/>
    <property type="match status" value="1"/>
</dbReference>
<keyword evidence="10 12" id="KW-0238">DNA-binding</keyword>
<dbReference type="SUPFAM" id="SSF48024">
    <property type="entry name" value="N-terminal domain of DnaB helicase"/>
    <property type="match status" value="1"/>
</dbReference>
<dbReference type="SUPFAM" id="SSF56731">
    <property type="entry name" value="DNA primase core"/>
    <property type="match status" value="1"/>
</dbReference>
<dbReference type="InterPro" id="IPR013264">
    <property type="entry name" value="DNAG_N"/>
</dbReference>
<evidence type="ECO:0000256" key="8">
    <source>
        <dbReference type="ARBA" id="ARBA00022833"/>
    </source>
</evidence>
<accession>N4WMX7</accession>
<comment type="cofactor">
    <cofactor evidence="12 13 14">
        <name>Zn(2+)</name>
        <dbReference type="ChEBI" id="CHEBI:29105"/>
    </cofactor>
    <text evidence="12 13 14">Binds 1 zinc ion per monomer.</text>
</comment>
<dbReference type="InterPro" id="IPR030846">
    <property type="entry name" value="DnaG_bac"/>
</dbReference>
<protein>
    <recommendedName>
        <fullName evidence="12 13">DNA primase</fullName>
        <ecNumber evidence="12">2.7.7.101</ecNumber>
    </recommendedName>
</protein>
<dbReference type="eggNOG" id="COG0358">
    <property type="taxonomic scope" value="Bacteria"/>
</dbReference>
<keyword evidence="11 12" id="KW-0804">Transcription</keyword>
<evidence type="ECO:0000256" key="6">
    <source>
        <dbReference type="ARBA" id="ARBA00022723"/>
    </source>
</evidence>
<keyword evidence="3 12" id="KW-0808">Transferase</keyword>
<comment type="caution">
    <text evidence="16">The sequence shown here is derived from an EMBL/GenBank/DDBJ whole genome shotgun (WGS) entry which is preliminary data.</text>
</comment>
<organism evidence="16 17">
    <name type="scientific">Gracilibacillus halophilus YIM-C55.5</name>
    <dbReference type="NCBI Taxonomy" id="1308866"/>
    <lineage>
        <taxon>Bacteria</taxon>
        <taxon>Bacillati</taxon>
        <taxon>Bacillota</taxon>
        <taxon>Bacilli</taxon>
        <taxon>Bacillales</taxon>
        <taxon>Bacillaceae</taxon>
        <taxon>Gracilibacillus</taxon>
    </lineage>
</organism>
<dbReference type="PROSITE" id="PS50880">
    <property type="entry name" value="TOPRIM"/>
    <property type="match status" value="1"/>
</dbReference>
<dbReference type="InterPro" id="IPR034151">
    <property type="entry name" value="TOPRIM_DnaG_bac"/>
</dbReference>
<dbReference type="InterPro" id="IPR036185">
    <property type="entry name" value="DNA_heli_DnaB-like_N_sf"/>
</dbReference>
<dbReference type="GO" id="GO:0003899">
    <property type="term" value="F:DNA-directed RNA polymerase activity"/>
    <property type="evidence" value="ECO:0007669"/>
    <property type="project" value="UniProtKB-UniRule"/>
</dbReference>
<keyword evidence="4 12" id="KW-0548">Nucleotidyltransferase</keyword>
<comment type="catalytic activity">
    <reaction evidence="12">
        <text>ssDNA + n NTP = ssDNA/pppN(pN)n-1 hybrid + (n-1) diphosphate.</text>
        <dbReference type="EC" id="2.7.7.101"/>
    </reaction>
</comment>
<dbReference type="SMART" id="SM00493">
    <property type="entry name" value="TOPRIM"/>
    <property type="match status" value="1"/>
</dbReference>
<evidence type="ECO:0000256" key="14">
    <source>
        <dbReference type="PIRSR" id="PIRSR002811-1"/>
    </source>
</evidence>
<dbReference type="PIRSF" id="PIRSF002811">
    <property type="entry name" value="DnaG"/>
    <property type="match status" value="1"/>
</dbReference>
<dbReference type="EMBL" id="APML01000019">
    <property type="protein sequence ID" value="ENH97497.1"/>
    <property type="molecule type" value="Genomic_DNA"/>
</dbReference>
<dbReference type="Gene3D" id="1.10.860.10">
    <property type="entry name" value="DNAb Helicase, Chain A"/>
    <property type="match status" value="1"/>
</dbReference>
<dbReference type="SUPFAM" id="SSF57783">
    <property type="entry name" value="Zinc beta-ribbon"/>
    <property type="match status" value="1"/>
</dbReference>
<dbReference type="GO" id="GO:1990077">
    <property type="term" value="C:primosome complex"/>
    <property type="evidence" value="ECO:0007669"/>
    <property type="project" value="UniProtKB-KW"/>
</dbReference>
<proteinExistence type="inferred from homology"/>
<evidence type="ECO:0000256" key="13">
    <source>
        <dbReference type="PIRNR" id="PIRNR002811"/>
    </source>
</evidence>
<sequence length="601" mass="69459">MTERVANQEVEAIRQSNDIVDIVGEYVQLKKQGRNFFGLCPFHSENTPSFSVNQDKQIFHCFGCGKGGNAITFMMEIEGFTFQQTMAYLAEKAGKPIPQDFQDTSSNHSSEDQAILEAHQWLTKLYHHLLRHSQDGKQALAYLHQRGFTDETIDQFQIGYSPNSRDFVVQFLEKKGFHRQTMVKAGLLTTNDQEHYYDRFRGRAIFPIRNHIGKTVGFVGRAIDGQEPKYLNSSDSSLFQKSKLLYNFDLARSEIRRKNEAILFEGSLDVMAAYQANVKNGIASLGTSLTETHAKMLRRYVDTVLLCYDGDDAGQEATYKALKLLKKTGCTVKVGAMPHEYDPDSYIQSYGENAFVSNVIHHSESDMTFLMRYYKKDFNLQQEGDRIRYVESVIDEIAQLERPIERDHFIRELAEEFSLSLDILKQELNARIQSNQQMTDKRTNFGHTNHGSNWKLPERKAFHNAERQLIAYMLQDEMIAEKVKEEIGSRFNIEAHQIIVTYLYGYYEEGNEPDPSHFLTYIDDADIQQIVVELSMVENDWEITNRELDDYIRIILAEQTDHAKIKQLEKEQKQIEKSDPLKAAQIAMEIIQIKKQLKNLI</sequence>
<dbReference type="FunFam" id="3.90.980.10:FF:000001">
    <property type="entry name" value="DNA primase"/>
    <property type="match status" value="1"/>
</dbReference>
<dbReference type="Pfam" id="PF13155">
    <property type="entry name" value="Toprim_2"/>
    <property type="match status" value="1"/>
</dbReference>
<evidence type="ECO:0000256" key="9">
    <source>
        <dbReference type="ARBA" id="ARBA00022842"/>
    </source>
</evidence>
<dbReference type="RefSeq" id="WP_003466530.1">
    <property type="nucleotide sequence ID" value="NZ_APML01000019.1"/>
</dbReference>
<evidence type="ECO:0000256" key="1">
    <source>
        <dbReference type="ARBA" id="ARBA00022478"/>
    </source>
</evidence>
<dbReference type="Gene3D" id="6.10.140.360">
    <property type="match status" value="1"/>
</dbReference>
<dbReference type="Gene3D" id="3.90.580.10">
    <property type="entry name" value="Zinc finger, CHC2-type domain"/>
    <property type="match status" value="1"/>
</dbReference>
<dbReference type="FunFam" id="3.90.580.10:FF:000001">
    <property type="entry name" value="DNA primase"/>
    <property type="match status" value="1"/>
</dbReference>
<comment type="domain">
    <text evidence="12">Contains an N-terminal zinc-binding domain, a central core domain that contains the primase activity, and a C-terminal DnaB-binding domain.</text>
</comment>
<evidence type="ECO:0000256" key="4">
    <source>
        <dbReference type="ARBA" id="ARBA00022695"/>
    </source>
</evidence>
<dbReference type="InterPro" id="IPR037068">
    <property type="entry name" value="DNA_primase_core_N_sf"/>
</dbReference>
<dbReference type="InterPro" id="IPR016136">
    <property type="entry name" value="DNA_helicase_N/primase_C"/>
</dbReference>
<dbReference type="HAMAP" id="MF_00974">
    <property type="entry name" value="DNA_primase_DnaG"/>
    <property type="match status" value="1"/>
</dbReference>
<evidence type="ECO:0000256" key="5">
    <source>
        <dbReference type="ARBA" id="ARBA00022705"/>
    </source>
</evidence>
<dbReference type="PANTHER" id="PTHR30313:SF2">
    <property type="entry name" value="DNA PRIMASE"/>
    <property type="match status" value="1"/>
</dbReference>
<dbReference type="STRING" id="1308866.J416_05783"/>
<dbReference type="GO" id="GO:0003678">
    <property type="term" value="F:DNA helicase activity"/>
    <property type="evidence" value="ECO:0007669"/>
    <property type="project" value="InterPro"/>
</dbReference>
<evidence type="ECO:0000313" key="17">
    <source>
        <dbReference type="Proteomes" id="UP000012283"/>
    </source>
</evidence>
<dbReference type="Gene3D" id="3.40.1360.10">
    <property type="match status" value="1"/>
</dbReference>
<dbReference type="InterPro" id="IPR002694">
    <property type="entry name" value="Znf_CHC2"/>
</dbReference>
<feature type="domain" description="Toprim" evidence="15">
    <location>
        <begin position="259"/>
        <end position="340"/>
    </location>
</feature>
<keyword evidence="2 12" id="KW-0639">Primosome</keyword>
<dbReference type="PANTHER" id="PTHR30313">
    <property type="entry name" value="DNA PRIMASE"/>
    <property type="match status" value="1"/>
</dbReference>
<dbReference type="AlphaFoldDB" id="N4WMX7"/>
<dbReference type="EC" id="2.7.7.101" evidence="12"/>
<dbReference type="Proteomes" id="UP000012283">
    <property type="component" value="Unassembled WGS sequence"/>
</dbReference>
<dbReference type="GO" id="GO:0003677">
    <property type="term" value="F:DNA binding"/>
    <property type="evidence" value="ECO:0007669"/>
    <property type="project" value="UniProtKB-KW"/>
</dbReference>
<evidence type="ECO:0000256" key="2">
    <source>
        <dbReference type="ARBA" id="ARBA00022515"/>
    </source>
</evidence>
<reference evidence="16 17" key="1">
    <citation type="submission" date="2013-03" db="EMBL/GenBank/DDBJ databases">
        <title>Draft genome sequence of Gracibacillus halophilus YIM-C55.5, a moderately halophilic and thermophilic organism from the Xiaochaidamu salt lake.</title>
        <authorList>
            <person name="Sugumar T."/>
            <person name="Polireddy D.R."/>
            <person name="Antony A."/>
            <person name="Madhava Y.R."/>
            <person name="Sivakumar N."/>
        </authorList>
    </citation>
    <scope>NUCLEOTIDE SEQUENCE [LARGE SCALE GENOMIC DNA]</scope>
    <source>
        <strain evidence="16 17">YIM-C55.5</strain>
    </source>
</reference>
<dbReference type="GO" id="GO:0005737">
    <property type="term" value="C:cytoplasm"/>
    <property type="evidence" value="ECO:0007669"/>
    <property type="project" value="TreeGrafter"/>
</dbReference>
<keyword evidence="6 12" id="KW-0479">Metal-binding</keyword>
<keyword evidence="7 12" id="KW-0863">Zinc-finger</keyword>
<dbReference type="InterPro" id="IPR006171">
    <property type="entry name" value="TOPRIM_dom"/>
</dbReference>
<evidence type="ECO:0000256" key="10">
    <source>
        <dbReference type="ARBA" id="ARBA00023125"/>
    </source>
</evidence>
<evidence type="ECO:0000256" key="3">
    <source>
        <dbReference type="ARBA" id="ARBA00022679"/>
    </source>
</evidence>
<comment type="subunit">
    <text evidence="12">Monomer. Interacts with DnaB.</text>
</comment>
<dbReference type="GO" id="GO:0005524">
    <property type="term" value="F:ATP binding"/>
    <property type="evidence" value="ECO:0007669"/>
    <property type="project" value="InterPro"/>
</dbReference>
<comment type="similarity">
    <text evidence="12 13">Belongs to the DnaG primase family.</text>
</comment>
<keyword evidence="8 12" id="KW-0862">Zinc</keyword>
<dbReference type="InterPro" id="IPR036977">
    <property type="entry name" value="DNA_primase_Znf_CHC2"/>
</dbReference>
<dbReference type="Pfam" id="PF01807">
    <property type="entry name" value="Zn_ribbon_DnaG"/>
    <property type="match status" value="1"/>
</dbReference>
<keyword evidence="5 12" id="KW-0235">DNA replication</keyword>
<dbReference type="InterPro" id="IPR006295">
    <property type="entry name" value="DNA_primase_DnaG"/>
</dbReference>
<dbReference type="Gene3D" id="3.90.980.10">
    <property type="entry name" value="DNA primase, catalytic core, N-terminal domain"/>
    <property type="match status" value="1"/>
</dbReference>
<evidence type="ECO:0000313" key="16">
    <source>
        <dbReference type="EMBL" id="ENH97497.1"/>
    </source>
</evidence>
<evidence type="ECO:0000256" key="7">
    <source>
        <dbReference type="ARBA" id="ARBA00022771"/>
    </source>
</evidence>
<evidence type="ECO:0000256" key="12">
    <source>
        <dbReference type="HAMAP-Rule" id="MF_00974"/>
    </source>
</evidence>
<dbReference type="Pfam" id="PF08275">
    <property type="entry name" value="DNAG_N"/>
    <property type="match status" value="1"/>
</dbReference>
<dbReference type="PATRIC" id="fig|1308866.3.peg.1170"/>
<dbReference type="InterPro" id="IPR019475">
    <property type="entry name" value="DNA_primase_DnaB-bd"/>
</dbReference>
<gene>
    <name evidence="12" type="primary">dnaG</name>
    <name evidence="16" type="ORF">J416_05783</name>
</gene>
<comment type="function">
    <text evidence="12 13">RNA polymerase that catalyzes the synthesis of short RNA molecules used as primers for DNA polymerase during DNA replication.</text>
</comment>
<dbReference type="OrthoDB" id="9803773at2"/>
<dbReference type="InterPro" id="IPR050219">
    <property type="entry name" value="DnaG_primase"/>
</dbReference>
<evidence type="ECO:0000259" key="15">
    <source>
        <dbReference type="PROSITE" id="PS50880"/>
    </source>
</evidence>